<sequence>MLRDESDGRTEKALNAFAVVLSLSLFARGFGSHLGFAVFMAVVVPVLLRLTLGLLVYEYRHETWVESLDGRADG</sequence>
<reference evidence="2" key="1">
    <citation type="submission" date="2022-09" db="EMBL/GenBank/DDBJ databases">
        <title>Haloadaptaus new haloarchaeum isolated from saline soil.</title>
        <authorList>
            <person name="Duran-Viseras A."/>
            <person name="Sanchez-Porro C."/>
            <person name="Ventosa A."/>
        </authorList>
    </citation>
    <scope>NUCLEOTIDE SEQUENCE</scope>
    <source>
        <strain evidence="2">F3-133</strain>
    </source>
</reference>
<keyword evidence="1" id="KW-1133">Transmembrane helix</keyword>
<dbReference type="Proteomes" id="UP001149411">
    <property type="component" value="Unassembled WGS sequence"/>
</dbReference>
<protein>
    <submittedName>
        <fullName evidence="2">Uncharacterized protein</fullName>
    </submittedName>
</protein>
<keyword evidence="1" id="KW-0472">Membrane</keyword>
<comment type="caution">
    <text evidence="2">The sequence shown here is derived from an EMBL/GenBank/DDBJ whole genome shotgun (WGS) entry which is preliminary data.</text>
</comment>
<keyword evidence="1" id="KW-0812">Transmembrane</keyword>
<keyword evidence="3" id="KW-1185">Reference proteome</keyword>
<evidence type="ECO:0000313" key="2">
    <source>
        <dbReference type="EMBL" id="MCX2819032.1"/>
    </source>
</evidence>
<feature type="transmembrane region" description="Helical" evidence="1">
    <location>
        <begin position="12"/>
        <end position="30"/>
    </location>
</feature>
<dbReference type="AlphaFoldDB" id="A0A9Q4C4R1"/>
<name>A0A9Q4C4R1_9EURY</name>
<proteinExistence type="predicted"/>
<organism evidence="2 3">
    <name type="scientific">Halorutilus salinus</name>
    <dbReference type="NCBI Taxonomy" id="2487751"/>
    <lineage>
        <taxon>Archaea</taxon>
        <taxon>Methanobacteriati</taxon>
        <taxon>Methanobacteriota</taxon>
        <taxon>Stenosarchaea group</taxon>
        <taxon>Halobacteria</taxon>
        <taxon>Halorutilales</taxon>
        <taxon>Halorutilaceae</taxon>
        <taxon>Halorutilus</taxon>
    </lineage>
</organism>
<dbReference type="EMBL" id="RKLV01000005">
    <property type="protein sequence ID" value="MCX2819032.1"/>
    <property type="molecule type" value="Genomic_DNA"/>
</dbReference>
<feature type="transmembrane region" description="Helical" evidence="1">
    <location>
        <begin position="36"/>
        <end position="57"/>
    </location>
</feature>
<evidence type="ECO:0000313" key="3">
    <source>
        <dbReference type="Proteomes" id="UP001149411"/>
    </source>
</evidence>
<accession>A0A9Q4C4R1</accession>
<gene>
    <name evidence="2" type="ORF">EGH25_06665</name>
</gene>
<dbReference type="RefSeq" id="WP_266086940.1">
    <property type="nucleotide sequence ID" value="NZ_RKLV01000005.1"/>
</dbReference>
<evidence type="ECO:0000256" key="1">
    <source>
        <dbReference type="SAM" id="Phobius"/>
    </source>
</evidence>